<dbReference type="SUPFAM" id="SSF89550">
    <property type="entry name" value="PHP domain-like"/>
    <property type="match status" value="1"/>
</dbReference>
<name>A0A4Y3KKC9_9CELL</name>
<dbReference type="InterPro" id="IPR052018">
    <property type="entry name" value="PHP_domain"/>
</dbReference>
<dbReference type="Gene3D" id="3.20.20.140">
    <property type="entry name" value="Metal-dependent hydrolases"/>
    <property type="match status" value="1"/>
</dbReference>
<reference evidence="2 3" key="1">
    <citation type="submission" date="2019-06" db="EMBL/GenBank/DDBJ databases">
        <title>Whole genome shotgun sequence of Cellulomonas gelida NBRC 3748.</title>
        <authorList>
            <person name="Hosoyama A."/>
            <person name="Uohara A."/>
            <person name="Ohji S."/>
            <person name="Ichikawa N."/>
        </authorList>
    </citation>
    <scope>NUCLEOTIDE SEQUENCE [LARGE SCALE GENOMIC DNA]</scope>
    <source>
        <strain evidence="2 3">NBRC 3748</strain>
    </source>
</reference>
<protein>
    <submittedName>
        <fullName evidence="2">Metal-dependent phosphoesterase</fullName>
    </submittedName>
</protein>
<proteinExistence type="predicted"/>
<dbReference type="GO" id="GO:0035312">
    <property type="term" value="F:5'-3' DNA exonuclease activity"/>
    <property type="evidence" value="ECO:0007669"/>
    <property type="project" value="TreeGrafter"/>
</dbReference>
<comment type="caution">
    <text evidence="2">The sequence shown here is derived from an EMBL/GenBank/DDBJ whole genome shotgun (WGS) entry which is preliminary data.</text>
</comment>
<accession>A0A4Y3KKC9</accession>
<organism evidence="2 3">
    <name type="scientific">Cellulomonas gelida</name>
    <dbReference type="NCBI Taxonomy" id="1712"/>
    <lineage>
        <taxon>Bacteria</taxon>
        <taxon>Bacillati</taxon>
        <taxon>Actinomycetota</taxon>
        <taxon>Actinomycetes</taxon>
        <taxon>Micrococcales</taxon>
        <taxon>Cellulomonadaceae</taxon>
        <taxon>Cellulomonas</taxon>
    </lineage>
</organism>
<dbReference type="InterPro" id="IPR016195">
    <property type="entry name" value="Pol/histidinol_Pase-like"/>
</dbReference>
<keyword evidence="3" id="KW-1185">Reference proteome</keyword>
<dbReference type="CDD" id="cd07438">
    <property type="entry name" value="PHP_HisPPase_AMP"/>
    <property type="match status" value="1"/>
</dbReference>
<dbReference type="PANTHER" id="PTHR42924">
    <property type="entry name" value="EXONUCLEASE"/>
    <property type="match status" value="1"/>
</dbReference>
<dbReference type="Gene3D" id="1.10.150.650">
    <property type="match status" value="1"/>
</dbReference>
<sequence>MRIDLHAHSSASDGTQTPAELVAAAAAAGLDVVALTDHDTTVGWDAAARAARDVGIALVRGTEVSARWRGVSVHLLSYLQDPTHEALVRELERTRDARLGRARRMVELLARDVPITWQDVVAQSDDAVTVGRPHIADALVANGVVPTRDAAFARLLRADGPYHVPHYAPDAADAVRAIVAAGGVPVFAHPGADARGRIVPDETFDELAAAGLVGLEVHHRDHSPAQRERLTALAGRLGLLVTGGSDYHGAGKLNELGENLTRPETLAAIEERGTSEVVR</sequence>
<dbReference type="InterPro" id="IPR003141">
    <property type="entry name" value="Pol/His_phosphatase_N"/>
</dbReference>
<dbReference type="Proteomes" id="UP000320461">
    <property type="component" value="Unassembled WGS sequence"/>
</dbReference>
<dbReference type="GO" id="GO:0004534">
    <property type="term" value="F:5'-3' RNA exonuclease activity"/>
    <property type="evidence" value="ECO:0007669"/>
    <property type="project" value="TreeGrafter"/>
</dbReference>
<dbReference type="Pfam" id="PF02811">
    <property type="entry name" value="PHP"/>
    <property type="match status" value="1"/>
</dbReference>
<dbReference type="OrthoDB" id="9804333at2"/>
<evidence type="ECO:0000313" key="3">
    <source>
        <dbReference type="Proteomes" id="UP000320461"/>
    </source>
</evidence>
<dbReference type="RefSeq" id="WP_141369794.1">
    <property type="nucleotide sequence ID" value="NZ_BJLQ01000010.1"/>
</dbReference>
<dbReference type="InterPro" id="IPR004013">
    <property type="entry name" value="PHP_dom"/>
</dbReference>
<feature type="domain" description="Polymerase/histidinol phosphatase N-terminal" evidence="1">
    <location>
        <begin position="3"/>
        <end position="68"/>
    </location>
</feature>
<dbReference type="EMBL" id="BJLQ01000010">
    <property type="protein sequence ID" value="GEA84096.1"/>
    <property type="molecule type" value="Genomic_DNA"/>
</dbReference>
<gene>
    <name evidence="2" type="ORF">CGE01nite_13470</name>
</gene>
<evidence type="ECO:0000259" key="1">
    <source>
        <dbReference type="SMART" id="SM00481"/>
    </source>
</evidence>
<dbReference type="PANTHER" id="PTHR42924:SF3">
    <property type="entry name" value="POLYMERASE_HISTIDINOL PHOSPHATASE N-TERMINAL DOMAIN-CONTAINING PROTEIN"/>
    <property type="match status" value="1"/>
</dbReference>
<dbReference type="AlphaFoldDB" id="A0A4Y3KKC9"/>
<evidence type="ECO:0000313" key="2">
    <source>
        <dbReference type="EMBL" id="GEA84096.1"/>
    </source>
</evidence>
<dbReference type="SMART" id="SM00481">
    <property type="entry name" value="POLIIIAc"/>
    <property type="match status" value="1"/>
</dbReference>